<dbReference type="GO" id="GO:0016887">
    <property type="term" value="F:ATP hydrolysis activity"/>
    <property type="evidence" value="ECO:0007669"/>
    <property type="project" value="InterPro"/>
</dbReference>
<dbReference type="PANTHER" id="PTHR32114">
    <property type="entry name" value="ABC TRANSPORTER ABCH.3"/>
    <property type="match status" value="1"/>
</dbReference>
<name>A0A329VIN6_9GAMM</name>
<feature type="coiled-coil region" evidence="1">
    <location>
        <begin position="674"/>
        <end position="715"/>
    </location>
</feature>
<feature type="coiled-coil region" evidence="1">
    <location>
        <begin position="295"/>
        <end position="336"/>
    </location>
</feature>
<dbReference type="EMBL" id="NSCI01000005">
    <property type="protein sequence ID" value="RAW92056.1"/>
    <property type="molecule type" value="Genomic_DNA"/>
</dbReference>
<dbReference type="InterPro" id="IPR038729">
    <property type="entry name" value="Rad50/SbcC_AAA"/>
</dbReference>
<dbReference type="Pfam" id="PF13476">
    <property type="entry name" value="AAA_23"/>
    <property type="match status" value="1"/>
</dbReference>
<feature type="domain" description="Rad50/SbcC-type AAA" evidence="2">
    <location>
        <begin position="6"/>
        <end position="100"/>
    </location>
</feature>
<feature type="coiled-coil region" evidence="1">
    <location>
        <begin position="160"/>
        <end position="187"/>
    </location>
</feature>
<reference evidence="3 4" key="1">
    <citation type="journal article" date="2018" name="Int. J. Syst. Evol. Microbiol.">
        <title>Whole-genome-based revisit of Photorhabdus phylogeny: proposal for the elevation of most Photorhabdus subspecies to the species level and description of one novel species Photorhabdus bodei sp. nov., and one novel subspecies Photorhabdus laumondii subsp. clarkei subsp. nov.</title>
        <authorList>
            <person name="Machado R.A.R."/>
            <person name="Wuthrich D."/>
            <person name="Kuhnert P."/>
            <person name="Arce C.C.M."/>
            <person name="Thonen L."/>
            <person name="Ruiz C."/>
            <person name="Zhang X."/>
            <person name="Robert C.A.M."/>
            <person name="Karimi J."/>
            <person name="Kamali S."/>
            <person name="Ma J."/>
            <person name="Bruggmann R."/>
            <person name="Erb M."/>
        </authorList>
    </citation>
    <scope>NUCLEOTIDE SEQUENCE [LARGE SCALE GENOMIC DNA]</scope>
    <source>
        <strain evidence="3 4">BOJ-47</strain>
    </source>
</reference>
<accession>A0A329VIN6</accession>
<gene>
    <name evidence="3" type="ORF">CKY01_05895</name>
</gene>
<dbReference type="InterPro" id="IPR027417">
    <property type="entry name" value="P-loop_NTPase"/>
</dbReference>
<keyword evidence="1" id="KW-0175">Coiled coil</keyword>
<comment type="caution">
    <text evidence="3">The sequence shown here is derived from an EMBL/GenBank/DDBJ whole genome shotgun (WGS) entry which is preliminary data.</text>
</comment>
<dbReference type="SUPFAM" id="SSF52540">
    <property type="entry name" value="P-loop containing nucleoside triphosphate hydrolases"/>
    <property type="match status" value="1"/>
</dbReference>
<proteinExistence type="predicted"/>
<organism evidence="3 4">
    <name type="scientific">Photorhabdus laumondii subsp. clarkei</name>
    <dbReference type="NCBI Taxonomy" id="2029685"/>
    <lineage>
        <taxon>Bacteria</taxon>
        <taxon>Pseudomonadati</taxon>
        <taxon>Pseudomonadota</taxon>
        <taxon>Gammaproteobacteria</taxon>
        <taxon>Enterobacterales</taxon>
        <taxon>Morganellaceae</taxon>
        <taxon>Photorhabdus</taxon>
    </lineage>
</organism>
<dbReference type="AlphaFoldDB" id="A0A329VIN6"/>
<evidence type="ECO:0000256" key="1">
    <source>
        <dbReference type="SAM" id="Coils"/>
    </source>
</evidence>
<evidence type="ECO:0000313" key="3">
    <source>
        <dbReference type="EMBL" id="RAW92056.1"/>
    </source>
</evidence>
<sequence length="993" mass="109844">MKQLKSITLSNIRRYGADTKIELSDGATILLAPNGTGKTAFFEAIEFSLTGNISRLGENLSPIIRDSQTVAKVILDFGDVHASAQVSNGGDVERTGDLSSLFPDTNSEDIPFLLRLTHLLDQREGEWLVKADAKVAGAQLARLPIGKDGALVSNALGSIRRVLTEKLKQAEGALEALEAEFREWQSLILERDLAASQSQGALRSKENIAKSISDIARNTQSVEQLPAGLLVPPVGISSLETMHDALEQAVQAKLNGLREQIAALVEVDGLIGRFVSEQARSEQLGNTLITAKGELTQKQQERSQIADKKDKLQKELVTAEAERDVITQQLNRLNSEVRTKETLEQRKHDLASADKTLTDAESLLSTFRRVHEGNEQLRMEHELISKQRKALQLVDSELLTSHQLIKRWEEILQYIATITESISNEEIQEHVLRERLHSANSLKASAEADELSMKQLHETLTSTSDSIRQSLASIAAHLPDDRGDCPLCGVEHGAAVLHERIAKSLETIDPKVIEVEQRVKAASDHLRKCIEAVMHAETDLKACQSKIVELQGDHVRSVADINQLKTNILLDGDTVQLAKASIQRREESNASAKQLLDEKQLNLAPLPTPEILEASKNAYQTATRELDAARQNRTGALASFEQTTAVLAAITADALPSKTLADLSTEQNKNTIQLSELKSKIEAEQSALDRQNILLTEANNKVSGLEKQITDAQAQLASIRYSWRQLSFSGDPAAEVASSKEIQLQSSVADLTRNSEQLQTLKIEIGAWSKLEQTRLAQGLIDRRRGTSTEEEFAASLSQRIDSERSGQIQLQQLSEAMKTLNRRLSAEISNVQKHVLSVVPRWQALLKRVVREPRFTGTSLGFRSIYRKEHAEVSVSLHGASVPVPAIASEAQLTDLQLTFLLSMALEHQWSSWRCLLLDDPTQHHDLVHAASVFDLLRDYIVDHGFQVVIATHDALQARYFMRKLQNDGIHARLWSLVPTPEGVTASEMQIT</sequence>
<protein>
    <submittedName>
        <fullName evidence="3">Chromosome segregation protein SMC</fullName>
    </submittedName>
</protein>
<dbReference type="Proteomes" id="UP000250870">
    <property type="component" value="Unassembled WGS sequence"/>
</dbReference>
<dbReference type="RefSeq" id="WP_113025026.1">
    <property type="nucleotide sequence ID" value="NZ_CAWNWQ010000005.1"/>
</dbReference>
<dbReference type="PANTHER" id="PTHR32114:SF2">
    <property type="entry name" value="ABC TRANSPORTER ABCH.3"/>
    <property type="match status" value="1"/>
</dbReference>
<evidence type="ECO:0000313" key="4">
    <source>
        <dbReference type="Proteomes" id="UP000250870"/>
    </source>
</evidence>
<evidence type="ECO:0000259" key="2">
    <source>
        <dbReference type="Pfam" id="PF13476"/>
    </source>
</evidence>
<dbReference type="Gene3D" id="3.40.50.300">
    <property type="entry name" value="P-loop containing nucleotide triphosphate hydrolases"/>
    <property type="match status" value="2"/>
</dbReference>
<dbReference type="GO" id="GO:0006302">
    <property type="term" value="P:double-strand break repair"/>
    <property type="evidence" value="ECO:0007669"/>
    <property type="project" value="InterPro"/>
</dbReference>